<dbReference type="PROSITE" id="PS50206">
    <property type="entry name" value="RHODANESE_3"/>
    <property type="match status" value="1"/>
</dbReference>
<dbReference type="InterPro" id="IPR001763">
    <property type="entry name" value="Rhodanese-like_dom"/>
</dbReference>
<feature type="signal peptide" evidence="1">
    <location>
        <begin position="1"/>
        <end position="21"/>
    </location>
</feature>
<sequence>MKKYFVLTMVFVFVLTTAALAANYVKPDEFKKWMETGKKTIIVDIQPKNEFQAHHFKNSIETNAFPAKTDEEKKRLDSVIEKIKKSKDDVVIICPRGRSGASNTYDYIKSKGVPENRLYILEGGIAGWPYKEMLIKGK</sequence>
<gene>
    <name evidence="3" type="ORF">JZK55_14740</name>
</gene>
<keyword evidence="1" id="KW-0732">Signal</keyword>
<dbReference type="CDD" id="cd00158">
    <property type="entry name" value="RHOD"/>
    <property type="match status" value="1"/>
</dbReference>
<dbReference type="RefSeq" id="WP_203471742.1">
    <property type="nucleotide sequence ID" value="NZ_AP022873.1"/>
</dbReference>
<keyword evidence="4" id="KW-1185">Reference proteome</keyword>
<proteinExistence type="predicted"/>
<protein>
    <recommendedName>
        <fullName evidence="2">Rhodanese domain-containing protein</fullName>
    </recommendedName>
</protein>
<dbReference type="SUPFAM" id="SSF52821">
    <property type="entry name" value="Rhodanese/Cell cycle control phosphatase"/>
    <property type="match status" value="1"/>
</dbReference>
<organism evidence="3 4">
    <name type="scientific">Dissulfurispira thermophila</name>
    <dbReference type="NCBI Taxonomy" id="2715679"/>
    <lineage>
        <taxon>Bacteria</taxon>
        <taxon>Pseudomonadati</taxon>
        <taxon>Nitrospirota</taxon>
        <taxon>Thermodesulfovibrionia</taxon>
        <taxon>Thermodesulfovibrionales</taxon>
        <taxon>Dissulfurispiraceae</taxon>
        <taxon>Dissulfurispira</taxon>
    </lineage>
</organism>
<dbReference type="InterPro" id="IPR036873">
    <property type="entry name" value="Rhodanese-like_dom_sf"/>
</dbReference>
<reference evidence="3 4" key="1">
    <citation type="submission" date="2020-03" db="EMBL/GenBank/DDBJ databases">
        <title>Complete genome sequences of two sulfur-disproportionating bacterial strains T55J and Mzg5.</title>
        <authorList>
            <person name="Umezawa K."/>
            <person name="Kojima H."/>
            <person name="Kato Y."/>
            <person name="Fukui M."/>
        </authorList>
    </citation>
    <scope>NUCLEOTIDE SEQUENCE [LARGE SCALE GENOMIC DNA]</scope>
    <source>
        <strain evidence="3 4">T55J</strain>
    </source>
</reference>
<feature type="chain" id="PRO_5028987502" description="Rhodanese domain-containing protein" evidence="1">
    <location>
        <begin position="22"/>
        <end position="138"/>
    </location>
</feature>
<dbReference type="Pfam" id="PF00581">
    <property type="entry name" value="Rhodanese"/>
    <property type="match status" value="1"/>
</dbReference>
<evidence type="ECO:0000313" key="3">
    <source>
        <dbReference type="EMBL" id="BCB96552.1"/>
    </source>
</evidence>
<name>A0A7G1H333_9BACT</name>
<accession>A0A7G1H333</accession>
<evidence type="ECO:0000256" key="1">
    <source>
        <dbReference type="SAM" id="SignalP"/>
    </source>
</evidence>
<dbReference type="Gene3D" id="3.40.250.10">
    <property type="entry name" value="Rhodanese-like domain"/>
    <property type="match status" value="1"/>
</dbReference>
<dbReference type="AlphaFoldDB" id="A0A7G1H333"/>
<dbReference type="KEGG" id="dtp:JZK55_14740"/>
<evidence type="ECO:0000313" key="4">
    <source>
        <dbReference type="Proteomes" id="UP000516360"/>
    </source>
</evidence>
<dbReference type="EMBL" id="AP022873">
    <property type="protein sequence ID" value="BCB96552.1"/>
    <property type="molecule type" value="Genomic_DNA"/>
</dbReference>
<feature type="domain" description="Rhodanese" evidence="2">
    <location>
        <begin position="36"/>
        <end position="134"/>
    </location>
</feature>
<evidence type="ECO:0000259" key="2">
    <source>
        <dbReference type="PROSITE" id="PS50206"/>
    </source>
</evidence>
<dbReference type="Proteomes" id="UP000516360">
    <property type="component" value="Chromosome"/>
</dbReference>
<dbReference type="SMART" id="SM00450">
    <property type="entry name" value="RHOD"/>
    <property type="match status" value="1"/>
</dbReference>